<reference evidence="1 2" key="1">
    <citation type="journal article" date="2021" name="Elife">
        <title>Chloroplast acquisition without the gene transfer in kleptoplastic sea slugs, Plakobranchus ocellatus.</title>
        <authorList>
            <person name="Maeda T."/>
            <person name="Takahashi S."/>
            <person name="Yoshida T."/>
            <person name="Shimamura S."/>
            <person name="Takaki Y."/>
            <person name="Nagai Y."/>
            <person name="Toyoda A."/>
            <person name="Suzuki Y."/>
            <person name="Arimoto A."/>
            <person name="Ishii H."/>
            <person name="Satoh N."/>
            <person name="Nishiyama T."/>
            <person name="Hasebe M."/>
            <person name="Maruyama T."/>
            <person name="Minagawa J."/>
            <person name="Obokata J."/>
            <person name="Shigenobu S."/>
        </authorList>
    </citation>
    <scope>NUCLEOTIDE SEQUENCE [LARGE SCALE GENOMIC DNA]</scope>
</reference>
<protein>
    <submittedName>
        <fullName evidence="1">Uncharacterized protein</fullName>
    </submittedName>
</protein>
<sequence>MRISTVYHFKSTNIDYTHATDNILRQLSVIRCQLNRLSHMQNTEMKRVRREKGSSKTCKTNTEPFPSFIFYFVSTRVPMIERKLVRPEIPGLNIAFQNVIQSLINGTEIPAYFTGRCVKKCGGPLSLLTPNEILSSRGKRRGGHSRLAPKCPMGYWSSIPHQRVVKNGAILY</sequence>
<comment type="caution">
    <text evidence="1">The sequence shown here is derived from an EMBL/GenBank/DDBJ whole genome shotgun (WGS) entry which is preliminary data.</text>
</comment>
<gene>
    <name evidence="1" type="ORF">PoB_003168900</name>
</gene>
<proteinExistence type="predicted"/>
<name>A0AAV4AFI2_9GAST</name>
<evidence type="ECO:0000313" key="1">
    <source>
        <dbReference type="EMBL" id="GFO05184.1"/>
    </source>
</evidence>
<evidence type="ECO:0000313" key="2">
    <source>
        <dbReference type="Proteomes" id="UP000735302"/>
    </source>
</evidence>
<dbReference type="Proteomes" id="UP000735302">
    <property type="component" value="Unassembled WGS sequence"/>
</dbReference>
<keyword evidence="2" id="KW-1185">Reference proteome</keyword>
<organism evidence="1 2">
    <name type="scientific">Plakobranchus ocellatus</name>
    <dbReference type="NCBI Taxonomy" id="259542"/>
    <lineage>
        <taxon>Eukaryota</taxon>
        <taxon>Metazoa</taxon>
        <taxon>Spiralia</taxon>
        <taxon>Lophotrochozoa</taxon>
        <taxon>Mollusca</taxon>
        <taxon>Gastropoda</taxon>
        <taxon>Heterobranchia</taxon>
        <taxon>Euthyneura</taxon>
        <taxon>Panpulmonata</taxon>
        <taxon>Sacoglossa</taxon>
        <taxon>Placobranchoidea</taxon>
        <taxon>Plakobranchidae</taxon>
        <taxon>Plakobranchus</taxon>
    </lineage>
</organism>
<dbReference type="AlphaFoldDB" id="A0AAV4AFI2"/>
<accession>A0AAV4AFI2</accession>
<dbReference type="EMBL" id="BLXT01003747">
    <property type="protein sequence ID" value="GFO05184.1"/>
    <property type="molecule type" value="Genomic_DNA"/>
</dbReference>